<evidence type="ECO:0000256" key="5">
    <source>
        <dbReference type="ARBA" id="ARBA00023088"/>
    </source>
</evidence>
<dbReference type="Gene3D" id="2.60.40.1280">
    <property type="match status" value="1"/>
</dbReference>
<evidence type="ECO:0000256" key="4">
    <source>
        <dbReference type="ARBA" id="ARBA00022729"/>
    </source>
</evidence>
<keyword evidence="5" id="KW-0572">Peptidoglycan-anchor</keyword>
<dbReference type="Proteomes" id="UP000003330">
    <property type="component" value="Unassembled WGS sequence"/>
</dbReference>
<name>G5K4P3_9STRE</name>
<evidence type="ECO:0000256" key="2">
    <source>
        <dbReference type="ARBA" id="ARBA00022512"/>
    </source>
</evidence>
<dbReference type="AlphaFoldDB" id="G5K4P3"/>
<dbReference type="InterPro" id="IPR008966">
    <property type="entry name" value="Adhesion_dom_sf"/>
</dbReference>
<feature type="domain" description="SDR-like Ig" evidence="9">
    <location>
        <begin position="3"/>
        <end position="95"/>
    </location>
</feature>
<proteinExistence type="predicted"/>
<keyword evidence="6" id="KW-0812">Transmembrane</keyword>
<evidence type="ECO:0000256" key="3">
    <source>
        <dbReference type="ARBA" id="ARBA00022525"/>
    </source>
</evidence>
<gene>
    <name evidence="10" type="ORF">STRIC_1780</name>
</gene>
<dbReference type="Pfam" id="PF17961">
    <property type="entry name" value="Big_8"/>
    <property type="match status" value="1"/>
</dbReference>
<keyword evidence="2" id="KW-0134">Cell wall</keyword>
<feature type="domain" description="SpaA-like prealbumin fold" evidence="8">
    <location>
        <begin position="310"/>
        <end position="395"/>
    </location>
</feature>
<keyword evidence="4" id="KW-0732">Signal</keyword>
<dbReference type="Pfam" id="PF17802">
    <property type="entry name" value="SpaA"/>
    <property type="match status" value="1"/>
</dbReference>
<keyword evidence="6" id="KW-0472">Membrane</keyword>
<evidence type="ECO:0000313" key="11">
    <source>
        <dbReference type="Proteomes" id="UP000003330"/>
    </source>
</evidence>
<dbReference type="SUPFAM" id="SSF49401">
    <property type="entry name" value="Bacterial adhesins"/>
    <property type="match status" value="2"/>
</dbReference>
<evidence type="ECO:0000313" key="10">
    <source>
        <dbReference type="EMBL" id="EHI69261.1"/>
    </source>
</evidence>
<feature type="domain" description="Fibrinogen-binding" evidence="7">
    <location>
        <begin position="127"/>
        <end position="263"/>
    </location>
</feature>
<evidence type="ECO:0000256" key="1">
    <source>
        <dbReference type="ARBA" id="ARBA00004168"/>
    </source>
</evidence>
<protein>
    <submittedName>
        <fullName evidence="10">Cna protein B-type domain protein</fullName>
    </submittedName>
</protein>
<sequence>MRAEFTIQAGSDIKAGDTFTVTLPNTIDPFGISVPENVAFRVMGPLGTLALGSYDSTTRTITYTFTDYITRYAVSTFSMISPFFIDRHTVKYSQNIDIYLKIGKQSSQPQTFAINYDPYYGALDTHNPVNIGSMITSLDEATGDFVNYIYVNPLGKRLEQTQLTYTGSGSTIINQDTRVQVFEVSYPTVQMPPSWGVDDKSMREVFDTNISKSDGRILIDFYDDLLYGKSYIVKISGKSDLKNSDPIHTEAVLQQRYFNYYSYWMESGLYVPKGPFTESFRFTADVTKKSGESNADGSIVVNLTNRKNYIDFTKTDAHGNPLEATFELRKKSGSSDTVTVGSQVNSDKTTGKFYFEGLAKGDYELWEVKALTGFNKPVQAVATFTVNDEGEIVDKSLADGKIVNYKVPELPATGGIGVLLYLLGGSLLCFMALFGKRLKRMKP</sequence>
<dbReference type="GO" id="GO:0007155">
    <property type="term" value="P:cell adhesion"/>
    <property type="evidence" value="ECO:0007669"/>
    <property type="project" value="InterPro"/>
</dbReference>
<dbReference type="STRING" id="764299.STRIC_1780"/>
<dbReference type="InterPro" id="IPR011266">
    <property type="entry name" value="Adhesin_Fg-bd_dom_2"/>
</dbReference>
<evidence type="ECO:0000259" key="9">
    <source>
        <dbReference type="Pfam" id="PF17961"/>
    </source>
</evidence>
<feature type="transmembrane region" description="Helical" evidence="6">
    <location>
        <begin position="414"/>
        <end position="434"/>
    </location>
</feature>
<keyword evidence="11" id="KW-1185">Reference proteome</keyword>
<evidence type="ECO:0000256" key="6">
    <source>
        <dbReference type="SAM" id="Phobius"/>
    </source>
</evidence>
<dbReference type="eggNOG" id="COG4932">
    <property type="taxonomic scope" value="Bacteria"/>
</dbReference>
<accession>G5K4P3</accession>
<comment type="subcellular location">
    <subcellularLocation>
        <location evidence="1">Secreted</location>
        <location evidence="1">Cell wall</location>
        <topology evidence="1">Peptidoglycan-anchor</topology>
    </subcellularLocation>
</comment>
<dbReference type="Gene3D" id="2.60.40.10">
    <property type="entry name" value="Immunoglobulins"/>
    <property type="match status" value="1"/>
</dbReference>
<dbReference type="EMBL" id="AEUX02000007">
    <property type="protein sequence ID" value="EHI69261.1"/>
    <property type="molecule type" value="Genomic_DNA"/>
</dbReference>
<reference evidence="10 11" key="1">
    <citation type="journal article" date="2014" name="Int. J. Syst. Evol. Microbiol.">
        <title>Phylogenomics and the dynamic genome evolution of the genus Streptococcus.</title>
        <authorList>
            <consortium name="The Broad Institute Genome Sequencing Platform"/>
            <person name="Richards V.P."/>
            <person name="Palmer S.R."/>
            <person name="Pavinski Bitar P.D."/>
            <person name="Qin X."/>
            <person name="Weinstock G.M."/>
            <person name="Highlander S.K."/>
            <person name="Town C.D."/>
            <person name="Burne R.A."/>
            <person name="Stanhope M.J."/>
        </authorList>
    </citation>
    <scope>NUCLEOTIDE SEQUENCE [LARGE SCALE GENOMIC DNA]</scope>
    <source>
        <strain evidence="10 11">707-05</strain>
    </source>
</reference>
<keyword evidence="6" id="KW-1133">Transmembrane helix</keyword>
<evidence type="ECO:0000259" key="8">
    <source>
        <dbReference type="Pfam" id="PF17802"/>
    </source>
</evidence>
<dbReference type="Gene3D" id="2.60.40.1290">
    <property type="match status" value="1"/>
</dbReference>
<keyword evidence="3" id="KW-0964">Secreted</keyword>
<evidence type="ECO:0000259" key="7">
    <source>
        <dbReference type="Pfam" id="PF10425"/>
    </source>
</evidence>
<dbReference type="InterPro" id="IPR011252">
    <property type="entry name" value="Fibrogen-bd_dom1"/>
</dbReference>
<dbReference type="Pfam" id="PF10425">
    <property type="entry name" value="SdrG_C_C"/>
    <property type="match status" value="1"/>
</dbReference>
<comment type="caution">
    <text evidence="10">The sequence shown here is derived from an EMBL/GenBank/DDBJ whole genome shotgun (WGS) entry which is preliminary data.</text>
</comment>
<dbReference type="InterPro" id="IPR041171">
    <property type="entry name" value="SDR_Ig"/>
</dbReference>
<dbReference type="InterPro" id="IPR041033">
    <property type="entry name" value="SpaA_PFL_dom_1"/>
</dbReference>
<dbReference type="InterPro" id="IPR013783">
    <property type="entry name" value="Ig-like_fold"/>
</dbReference>
<organism evidence="10 11">
    <name type="scientific">Streptococcus ictaluri 707-05</name>
    <dbReference type="NCBI Taxonomy" id="764299"/>
    <lineage>
        <taxon>Bacteria</taxon>
        <taxon>Bacillati</taxon>
        <taxon>Bacillota</taxon>
        <taxon>Bacilli</taxon>
        <taxon>Lactobacillales</taxon>
        <taxon>Streptococcaceae</taxon>
        <taxon>Streptococcus</taxon>
    </lineage>
</organism>